<accession>A0A1E8PTJ3</accession>
<dbReference type="Proteomes" id="UP000092634">
    <property type="component" value="Unassembled WGS sequence"/>
</dbReference>
<evidence type="ECO:0000313" key="8">
    <source>
        <dbReference type="Proteomes" id="UP000092634"/>
    </source>
</evidence>
<dbReference type="InterPro" id="IPR003593">
    <property type="entry name" value="AAA+_ATPase"/>
</dbReference>
<keyword evidence="2" id="KW-0067">ATP-binding</keyword>
<dbReference type="GO" id="GO:0005524">
    <property type="term" value="F:ATP binding"/>
    <property type="evidence" value="ECO:0007669"/>
    <property type="project" value="UniProtKB-KW"/>
</dbReference>
<dbReference type="PROSITE" id="PS00688">
    <property type="entry name" value="SIGMA54_INTERACT_3"/>
    <property type="match status" value="1"/>
</dbReference>
<sequence length="357" mass="37897">MPSPSPSAQSATAAGKVAAGALPSVPQLCGNSLPMQALRAQIGRIARCGAPVAIRGESGTGKELAARAIHAQGARASLPFIAVNCGAIPEALMEAEFFGCRPGAYTGALHEREGLFQAANGGSLLLDEVDDLPLAMQVKLLRVLQERRVRKLGGSSDEAIDVRILCASQHGLARGVAAGTFRQDLFYRLNVIELALPSLRERRGDLQVLCEAILARLAPGQGVSLTPPVLAALAAYAFPGNVRELENMLERALAFADGGVIALDGLDLPSSAGITAPRTALPPVVSERQLCLPGMALSGVVPVLPLDMYLRQAERDMILQALVQARYHREQAARQLGLSVRQLRYRMQKLTIQELLA</sequence>
<dbReference type="EMBL" id="MAQB02000001">
    <property type="protein sequence ID" value="OFJ49407.1"/>
    <property type="molecule type" value="Genomic_DNA"/>
</dbReference>
<proteinExistence type="predicted"/>
<dbReference type="InterPro" id="IPR025943">
    <property type="entry name" value="Sigma_54_int_dom_ATP-bd_2"/>
</dbReference>
<dbReference type="SUPFAM" id="SSF52540">
    <property type="entry name" value="P-loop containing nucleoside triphosphate hydrolases"/>
    <property type="match status" value="1"/>
</dbReference>
<dbReference type="Gene3D" id="1.10.8.60">
    <property type="match status" value="1"/>
</dbReference>
<reference evidence="7 8" key="1">
    <citation type="submission" date="2016-10" db="EMBL/GenBank/DDBJ databases">
        <title>Updated version of Genome Assembly of Janthinobacterium lividum ERGS5:01.</title>
        <authorList>
            <person name="Kumar R."/>
            <person name="Acharya V."/>
            <person name="Singh D."/>
        </authorList>
    </citation>
    <scope>NUCLEOTIDE SEQUENCE [LARGE SCALE GENOMIC DNA]</scope>
    <source>
        <strain evidence="7 8">ERGS5:01</strain>
    </source>
</reference>
<dbReference type="PROSITE" id="PS50045">
    <property type="entry name" value="SIGMA54_INTERACT_4"/>
    <property type="match status" value="1"/>
</dbReference>
<dbReference type="Pfam" id="PF02954">
    <property type="entry name" value="HTH_8"/>
    <property type="match status" value="1"/>
</dbReference>
<dbReference type="PANTHER" id="PTHR32071:SF100">
    <property type="entry name" value="RESPONSE REGULATOR PROTEIN PILR"/>
    <property type="match status" value="1"/>
</dbReference>
<evidence type="ECO:0000256" key="4">
    <source>
        <dbReference type="ARBA" id="ARBA00023125"/>
    </source>
</evidence>
<name>A0A1E8PTJ3_9BURK</name>
<comment type="caution">
    <text evidence="7">The sequence shown here is derived from an EMBL/GenBank/DDBJ whole genome shotgun (WGS) entry which is preliminary data.</text>
</comment>
<dbReference type="GO" id="GO:0043565">
    <property type="term" value="F:sequence-specific DNA binding"/>
    <property type="evidence" value="ECO:0007669"/>
    <property type="project" value="InterPro"/>
</dbReference>
<dbReference type="InterPro" id="IPR027417">
    <property type="entry name" value="P-loop_NTPase"/>
</dbReference>
<dbReference type="FunFam" id="3.40.50.300:FF:000006">
    <property type="entry name" value="DNA-binding transcriptional regulator NtrC"/>
    <property type="match status" value="1"/>
</dbReference>
<dbReference type="Gene3D" id="1.10.10.60">
    <property type="entry name" value="Homeodomain-like"/>
    <property type="match status" value="1"/>
</dbReference>
<dbReference type="SMART" id="SM00382">
    <property type="entry name" value="AAA"/>
    <property type="match status" value="1"/>
</dbReference>
<dbReference type="InterPro" id="IPR002197">
    <property type="entry name" value="HTH_Fis"/>
</dbReference>
<dbReference type="SUPFAM" id="SSF46689">
    <property type="entry name" value="Homeodomain-like"/>
    <property type="match status" value="1"/>
</dbReference>
<dbReference type="InterPro" id="IPR002078">
    <property type="entry name" value="Sigma_54_int"/>
</dbReference>
<dbReference type="GO" id="GO:0006355">
    <property type="term" value="P:regulation of DNA-templated transcription"/>
    <property type="evidence" value="ECO:0007669"/>
    <property type="project" value="InterPro"/>
</dbReference>
<evidence type="ECO:0000313" key="7">
    <source>
        <dbReference type="EMBL" id="OFJ49407.1"/>
    </source>
</evidence>
<dbReference type="PANTHER" id="PTHR32071">
    <property type="entry name" value="TRANSCRIPTIONAL REGULATORY PROTEIN"/>
    <property type="match status" value="1"/>
</dbReference>
<keyword evidence="5" id="KW-0804">Transcription</keyword>
<dbReference type="Pfam" id="PF25601">
    <property type="entry name" value="AAA_lid_14"/>
    <property type="match status" value="1"/>
</dbReference>
<keyword evidence="4" id="KW-0238">DNA-binding</keyword>
<evidence type="ECO:0000256" key="2">
    <source>
        <dbReference type="ARBA" id="ARBA00022840"/>
    </source>
</evidence>
<evidence type="ECO:0000259" key="6">
    <source>
        <dbReference type="PROSITE" id="PS50045"/>
    </source>
</evidence>
<keyword evidence="1" id="KW-0547">Nucleotide-binding</keyword>
<dbReference type="Pfam" id="PF00158">
    <property type="entry name" value="Sigma54_activat"/>
    <property type="match status" value="1"/>
</dbReference>
<dbReference type="PRINTS" id="PR01590">
    <property type="entry name" value="HTHFIS"/>
</dbReference>
<dbReference type="PROSITE" id="PS00676">
    <property type="entry name" value="SIGMA54_INTERACT_2"/>
    <property type="match status" value="1"/>
</dbReference>
<dbReference type="InterPro" id="IPR009057">
    <property type="entry name" value="Homeodomain-like_sf"/>
</dbReference>
<evidence type="ECO:0000256" key="5">
    <source>
        <dbReference type="ARBA" id="ARBA00023163"/>
    </source>
</evidence>
<feature type="domain" description="Sigma-54 factor interaction" evidence="6">
    <location>
        <begin position="28"/>
        <end position="254"/>
    </location>
</feature>
<gene>
    <name evidence="7" type="ORF">BA896_011470</name>
</gene>
<dbReference type="CDD" id="cd00009">
    <property type="entry name" value="AAA"/>
    <property type="match status" value="1"/>
</dbReference>
<dbReference type="Gene3D" id="3.40.50.300">
    <property type="entry name" value="P-loop containing nucleotide triphosphate hydrolases"/>
    <property type="match status" value="1"/>
</dbReference>
<evidence type="ECO:0000256" key="1">
    <source>
        <dbReference type="ARBA" id="ARBA00022741"/>
    </source>
</evidence>
<protein>
    <recommendedName>
        <fullName evidence="6">Sigma-54 factor interaction domain-containing protein</fullName>
    </recommendedName>
</protein>
<dbReference type="AlphaFoldDB" id="A0A1E8PTJ3"/>
<keyword evidence="3" id="KW-0805">Transcription regulation</keyword>
<dbReference type="InterPro" id="IPR025944">
    <property type="entry name" value="Sigma_54_int_dom_CS"/>
</dbReference>
<dbReference type="InterPro" id="IPR058031">
    <property type="entry name" value="AAA_lid_NorR"/>
</dbReference>
<organism evidence="7 8">
    <name type="scientific">Janthinobacterium lividum</name>
    <dbReference type="NCBI Taxonomy" id="29581"/>
    <lineage>
        <taxon>Bacteria</taxon>
        <taxon>Pseudomonadati</taxon>
        <taxon>Pseudomonadota</taxon>
        <taxon>Betaproteobacteria</taxon>
        <taxon>Burkholderiales</taxon>
        <taxon>Oxalobacteraceae</taxon>
        <taxon>Janthinobacterium</taxon>
    </lineage>
</organism>
<evidence type="ECO:0000256" key="3">
    <source>
        <dbReference type="ARBA" id="ARBA00023015"/>
    </source>
</evidence>